<dbReference type="Pfam" id="PF25861">
    <property type="entry name" value="PglZ_2nd"/>
    <property type="match status" value="1"/>
</dbReference>
<dbReference type="Proteomes" id="UP000295096">
    <property type="component" value="Unassembled WGS sequence"/>
</dbReference>
<feature type="domain" description="Alkaline phosphatase-like protein PglZ N-terminal" evidence="2">
    <location>
        <begin position="21"/>
        <end position="103"/>
    </location>
</feature>
<feature type="domain" description="Alkaline phosphatase-like protein PglZ C-terminal" evidence="3">
    <location>
        <begin position="801"/>
        <end position="898"/>
    </location>
</feature>
<dbReference type="OrthoDB" id="6725302at2"/>
<keyword evidence="5" id="KW-1185">Reference proteome</keyword>
<protein>
    <submittedName>
        <fullName evidence="4">BREX-2 system phosphatase PglZ</fullName>
    </submittedName>
</protein>
<dbReference type="NCBIfam" id="NF033446">
    <property type="entry name" value="BREX_PglZ_2"/>
    <property type="match status" value="1"/>
</dbReference>
<evidence type="ECO:0000313" key="5">
    <source>
        <dbReference type="Proteomes" id="UP000295096"/>
    </source>
</evidence>
<dbReference type="InterPro" id="IPR047992">
    <property type="entry name" value="BREX_PglZ"/>
</dbReference>
<reference evidence="4 5" key="1">
    <citation type="journal article" date="2016" name="J. Microbiol.">
        <title>Dankookia rubra gen. nov., sp. nov., an alphaproteobacterium isolated from sediment of a shallow stream.</title>
        <authorList>
            <person name="Kim W.H."/>
            <person name="Kim D.H."/>
            <person name="Kang K."/>
            <person name="Ahn T.Y."/>
        </authorList>
    </citation>
    <scope>NUCLEOTIDE SEQUENCE [LARGE SCALE GENOMIC DNA]</scope>
    <source>
        <strain evidence="4 5">JCM30602</strain>
    </source>
</reference>
<dbReference type="Pfam" id="PF25862">
    <property type="entry name" value="PglZ_1st"/>
    <property type="match status" value="1"/>
</dbReference>
<gene>
    <name evidence="4" type="primary">pglZ</name>
    <name evidence="4" type="ORF">E2C06_18060</name>
</gene>
<evidence type="ECO:0000259" key="2">
    <source>
        <dbReference type="Pfam" id="PF25862"/>
    </source>
</evidence>
<evidence type="ECO:0000259" key="3">
    <source>
        <dbReference type="Pfam" id="PF25863"/>
    </source>
</evidence>
<sequence>MSPLLAPDIPQIERALDGLLDRNAAARVLGMRSPTRRNWPEVIEYRGRRFRLAWCTSELEVRECLDAVDAEGAEGLVVLTPLDATRLGHDVAARLPRGRLEQSDRWAALRAAFRARDVDPRLRAHRWLADVLLERAPAAAYPPPAGGMLDLEAAWRALLEQVLGLPEGRADAAALLSWSLDLAGLVRFASLPDEARQAVANRLADTGGTGAGLVLAAAAAGRGTDALPVGLVCGVIFGEVEPRATLRDAAVRLEPLVGGTRVEPVAGRALADAARRVLARLAASDPAMARAVQLRAAALLTEVRADGEAALSPALDLGLDARMGEAAAALARTATSHSGDDAKRAWDLVQWAAAHDRAEDHRARLDRLLLAARLARWLTLRRPAAPRSMAELATAYAGDSGFADRARHALRAGDALPEVAAAYARLREEATTHREEENRLFAAALRDWNATGALGSNPLPVEKLLETVIAPLAHEVPVLVLVLDGLSFAVWRALADTVARLGWVEFCPRGGTVLSATAAVLPSVTEVSRTSLLCGRLTRGDQSTERVGFAAHPELVAASGARRPPRLFHKADLGPGPELEVLVRDAVADPQQRVVGVVHNAVDAQLAGSDQIELAWSAEGLRQVAALLRVARDAGRVVVVTGDHGHVVEEGTTLTAGGTGDRWRASGVAGEREVALAGGRVLSPEGGQTMVAAWSERIRYAARRGGYHGGASPQEVLIPLAVLGAGQPPPGWDMAPPAEPAWWRGVAEESPAAGLVTSDLPFGAVPSRRRAVDARQPELFAPVPLPVAADSATGSTATTIPSWIAALLASDAYTTQRRLAGRGAPADDHVQALLCALAARGGRLSRAGLAQALSAPVLRVSGLVSAVRRVLNLDQAQVLTTDSEDIVLDERLLRVQFRLGDSR</sequence>
<comment type="caution">
    <text evidence="4">The sequence shown here is derived from an EMBL/GenBank/DDBJ whole genome shotgun (WGS) entry which is preliminary data.</text>
</comment>
<organism evidence="4 5">
    <name type="scientific">Dankookia rubra</name>
    <dbReference type="NCBI Taxonomy" id="1442381"/>
    <lineage>
        <taxon>Bacteria</taxon>
        <taxon>Pseudomonadati</taxon>
        <taxon>Pseudomonadota</taxon>
        <taxon>Alphaproteobacteria</taxon>
        <taxon>Acetobacterales</taxon>
        <taxon>Roseomonadaceae</taxon>
        <taxon>Dankookia</taxon>
    </lineage>
</organism>
<evidence type="ECO:0000259" key="1">
    <source>
        <dbReference type="Pfam" id="PF25861"/>
    </source>
</evidence>
<dbReference type="Pfam" id="PF25863">
    <property type="entry name" value="PglZ_C"/>
    <property type="match status" value="1"/>
</dbReference>
<name>A0A4V3A9Z2_9PROT</name>
<accession>A0A4V3A9Z2</accession>
<dbReference type="InterPro" id="IPR058881">
    <property type="entry name" value="PglZ_2nd"/>
</dbReference>
<feature type="domain" description="Alkaline phosphatase-like protein PglZ second" evidence="1">
    <location>
        <begin position="171"/>
        <end position="313"/>
    </location>
</feature>
<proteinExistence type="predicted"/>
<dbReference type="Pfam" id="PF08665">
    <property type="entry name" value="PglZ"/>
    <property type="match status" value="1"/>
</dbReference>
<dbReference type="RefSeq" id="WP_133290012.1">
    <property type="nucleotide sequence ID" value="NZ_SMSJ01000025.1"/>
</dbReference>
<evidence type="ECO:0000313" key="4">
    <source>
        <dbReference type="EMBL" id="TDH61145.1"/>
    </source>
</evidence>
<dbReference type="AlphaFoldDB" id="A0A4V3A9Z2"/>
<dbReference type="InterPro" id="IPR058882">
    <property type="entry name" value="PglZ_C"/>
</dbReference>
<dbReference type="InterPro" id="IPR058880">
    <property type="entry name" value="PglZ_N"/>
</dbReference>
<dbReference type="EMBL" id="SMSJ01000025">
    <property type="protein sequence ID" value="TDH61145.1"/>
    <property type="molecule type" value="Genomic_DNA"/>
</dbReference>